<reference evidence="1" key="1">
    <citation type="submission" date="2018-02" db="EMBL/GenBank/DDBJ databases">
        <title>Rhizophora mucronata_Transcriptome.</title>
        <authorList>
            <person name="Meera S.P."/>
            <person name="Sreeshan A."/>
            <person name="Augustine A."/>
        </authorList>
    </citation>
    <scope>NUCLEOTIDE SEQUENCE</scope>
    <source>
        <tissue evidence="1">Leaf</tissue>
    </source>
</reference>
<protein>
    <submittedName>
        <fullName evidence="1">Uncharacterized protein</fullName>
    </submittedName>
</protein>
<dbReference type="EMBL" id="GGEC01022676">
    <property type="protein sequence ID" value="MBX03160.1"/>
    <property type="molecule type" value="Transcribed_RNA"/>
</dbReference>
<organism evidence="1">
    <name type="scientific">Rhizophora mucronata</name>
    <name type="common">Asiatic mangrove</name>
    <dbReference type="NCBI Taxonomy" id="61149"/>
    <lineage>
        <taxon>Eukaryota</taxon>
        <taxon>Viridiplantae</taxon>
        <taxon>Streptophyta</taxon>
        <taxon>Embryophyta</taxon>
        <taxon>Tracheophyta</taxon>
        <taxon>Spermatophyta</taxon>
        <taxon>Magnoliopsida</taxon>
        <taxon>eudicotyledons</taxon>
        <taxon>Gunneridae</taxon>
        <taxon>Pentapetalae</taxon>
        <taxon>rosids</taxon>
        <taxon>fabids</taxon>
        <taxon>Malpighiales</taxon>
        <taxon>Rhizophoraceae</taxon>
        <taxon>Rhizophora</taxon>
    </lineage>
</organism>
<evidence type="ECO:0000313" key="1">
    <source>
        <dbReference type="EMBL" id="MBX03160.1"/>
    </source>
</evidence>
<sequence length="82" mass="9522">MAASKPISWLYLKKTSLFSLNNNFGTFNSCSGLFPFRHTTLSYYVRLCKIHHCPSESKFSPIKSSRFPDVYNTIFIFFILTL</sequence>
<accession>A0A2P2KBQ1</accession>
<proteinExistence type="predicted"/>
<dbReference type="AlphaFoldDB" id="A0A2P2KBQ1"/>
<name>A0A2P2KBQ1_RHIMU</name>